<dbReference type="GO" id="GO:0008250">
    <property type="term" value="C:oligosaccharyltransferase complex"/>
    <property type="evidence" value="ECO:0007669"/>
    <property type="project" value="InterPro"/>
</dbReference>
<dbReference type="AlphaFoldDB" id="A0AA38LS76"/>
<dbReference type="GO" id="GO:0006487">
    <property type="term" value="P:protein N-linked glycosylation"/>
    <property type="evidence" value="ECO:0007669"/>
    <property type="project" value="TreeGrafter"/>
</dbReference>
<keyword evidence="5 8" id="KW-0256">Endoplasmic reticulum</keyword>
<sequence length="136" mass="14694">MSSSSINVPKIPSAAETKQQAAEVQSQLSNSLSTLVHNYASTTPARVKLIDSFLLFCVLSGVLQFAYRILVTSFPYYAFVGGFGSTVGQFVLLAGLRAQVAPGRDSEFKAISQERAFLDFAASSVILHLFCFNFLG</sequence>
<evidence type="ECO:0000313" key="9">
    <source>
        <dbReference type="EMBL" id="KAI9633163.1"/>
    </source>
</evidence>
<evidence type="ECO:0000256" key="1">
    <source>
        <dbReference type="ARBA" id="ARBA00004477"/>
    </source>
</evidence>
<organism evidence="9 10">
    <name type="scientific">Dioszegia hungarica</name>
    <dbReference type="NCBI Taxonomy" id="4972"/>
    <lineage>
        <taxon>Eukaryota</taxon>
        <taxon>Fungi</taxon>
        <taxon>Dikarya</taxon>
        <taxon>Basidiomycota</taxon>
        <taxon>Agaricomycotina</taxon>
        <taxon>Tremellomycetes</taxon>
        <taxon>Tremellales</taxon>
        <taxon>Bulleribasidiaceae</taxon>
        <taxon>Dioszegia</taxon>
    </lineage>
</organism>
<proteinExistence type="inferred from homology"/>
<dbReference type="InterPro" id="IPR003038">
    <property type="entry name" value="DAD/Ost2"/>
</dbReference>
<gene>
    <name evidence="9" type="ORF">MKK02DRAFT_18564</name>
</gene>
<comment type="subunit">
    <text evidence="8">Component of the oligosaccharyltransferase (OST) complex.</text>
</comment>
<evidence type="ECO:0000256" key="4">
    <source>
        <dbReference type="ARBA" id="ARBA00022692"/>
    </source>
</evidence>
<dbReference type="PIRSF" id="PIRSF005588">
    <property type="entry name" value="DAD"/>
    <property type="match status" value="1"/>
</dbReference>
<evidence type="ECO:0000256" key="2">
    <source>
        <dbReference type="ARBA" id="ARBA00004922"/>
    </source>
</evidence>
<feature type="transmembrane region" description="Helical" evidence="8">
    <location>
        <begin position="76"/>
        <end position="96"/>
    </location>
</feature>
<keyword evidence="6 8" id="KW-1133">Transmembrane helix</keyword>
<comment type="pathway">
    <text evidence="2 8">Protein modification; protein glycosylation.</text>
</comment>
<comment type="subcellular location">
    <subcellularLocation>
        <location evidence="1 8">Endoplasmic reticulum membrane</location>
        <topology evidence="1 8">Multi-pass membrane protein</topology>
    </subcellularLocation>
</comment>
<feature type="transmembrane region" description="Helical" evidence="8">
    <location>
        <begin position="116"/>
        <end position="135"/>
    </location>
</feature>
<evidence type="ECO:0000313" key="10">
    <source>
        <dbReference type="Proteomes" id="UP001164286"/>
    </source>
</evidence>
<keyword evidence="7 8" id="KW-0472">Membrane</keyword>
<evidence type="ECO:0000256" key="6">
    <source>
        <dbReference type="ARBA" id="ARBA00022989"/>
    </source>
</evidence>
<keyword evidence="10" id="KW-1185">Reference proteome</keyword>
<protein>
    <recommendedName>
        <fullName evidence="8">Dolichyl-diphosphooligosaccharide--protein glycosyltransferase subunit OST2</fullName>
        <shortName evidence="8">Oligosaccharyl transferase subunit OST2</shortName>
    </recommendedName>
</protein>
<comment type="function">
    <text evidence="8">Subunit of the oligosaccharyl transferase (OST) complex that catalyzes the initial transfer of a defined glycan (Glc(3)Man(9)GlcNAc(2) in eukaryotes) from the lipid carrier dolichol-pyrophosphate to an asparagine residue within an Asn-X-Ser/Thr consensus motif in nascent polypeptide chains, the first step in protein N-glycosylation. N-glycosylation occurs cotranslationally and the complex associates with the Sec61 complex at the channel-forming translocon complex that mediates protein translocation across the endoplasmic reticulum (ER). All subunits are required for a maximal enzyme activity.</text>
</comment>
<keyword evidence="4 8" id="KW-0812">Transmembrane</keyword>
<dbReference type="Proteomes" id="UP001164286">
    <property type="component" value="Unassembled WGS sequence"/>
</dbReference>
<evidence type="ECO:0000256" key="8">
    <source>
        <dbReference type="RuleBase" id="RU361136"/>
    </source>
</evidence>
<reference evidence="9" key="1">
    <citation type="journal article" date="2022" name="G3 (Bethesda)">
        <title>High quality genome of the basidiomycete yeast Dioszegia hungarica PDD-24b-2 isolated from cloud water.</title>
        <authorList>
            <person name="Jarrige D."/>
            <person name="Haridas S."/>
            <person name="Bleykasten-Grosshans C."/>
            <person name="Joly M."/>
            <person name="Nadalig T."/>
            <person name="Sancelme M."/>
            <person name="Vuilleumier S."/>
            <person name="Grigoriev I.V."/>
            <person name="Amato P."/>
            <person name="Bringel F."/>
        </authorList>
    </citation>
    <scope>NUCLEOTIDE SEQUENCE</scope>
    <source>
        <strain evidence="9">PDD-24b-2</strain>
    </source>
</reference>
<evidence type="ECO:0000256" key="7">
    <source>
        <dbReference type="ARBA" id="ARBA00023136"/>
    </source>
</evidence>
<evidence type="ECO:0000256" key="5">
    <source>
        <dbReference type="ARBA" id="ARBA00022824"/>
    </source>
</evidence>
<comment type="caution">
    <text evidence="9">The sequence shown here is derived from an EMBL/GenBank/DDBJ whole genome shotgun (WGS) entry which is preliminary data.</text>
</comment>
<dbReference type="PANTHER" id="PTHR10705:SF0">
    <property type="entry name" value="DOLICHYL-DIPHOSPHOOLIGOSACCHARIDE--PROTEIN GLYCOSYLTRANSFERASE SUBUNIT DAD1"/>
    <property type="match status" value="1"/>
</dbReference>
<feature type="transmembrane region" description="Helical" evidence="8">
    <location>
        <begin position="53"/>
        <end position="70"/>
    </location>
</feature>
<dbReference type="EMBL" id="JAKWFO010000011">
    <property type="protein sequence ID" value="KAI9633163.1"/>
    <property type="molecule type" value="Genomic_DNA"/>
</dbReference>
<dbReference type="PANTHER" id="PTHR10705">
    <property type="entry name" value="DOLICHYL-DIPHOSPHOOLIGOSACCHARIDE--PROTEIN GLYCOSYLTRANSFERASE SUBUNIT DAD1"/>
    <property type="match status" value="1"/>
</dbReference>
<accession>A0AA38LS76</accession>
<dbReference type="GeneID" id="77725171"/>
<dbReference type="RefSeq" id="XP_052942940.1">
    <property type="nucleotide sequence ID" value="XM_053085970.1"/>
</dbReference>
<dbReference type="Pfam" id="PF02109">
    <property type="entry name" value="DAD"/>
    <property type="match status" value="1"/>
</dbReference>
<comment type="similarity">
    <text evidence="3 8">Belongs to the DAD/OST2 family.</text>
</comment>
<evidence type="ECO:0000256" key="3">
    <source>
        <dbReference type="ARBA" id="ARBA00009386"/>
    </source>
</evidence>
<name>A0AA38LS76_9TREE</name>